<dbReference type="SUPFAM" id="SSF55961">
    <property type="entry name" value="Bet v1-like"/>
    <property type="match status" value="1"/>
</dbReference>
<evidence type="ECO:0000259" key="2">
    <source>
        <dbReference type="Pfam" id="PF08327"/>
    </source>
</evidence>
<accession>A0A562T4K4</accession>
<gene>
    <name evidence="3" type="ORF">LX66_2388</name>
</gene>
<dbReference type="EMBL" id="VLLG01000003">
    <property type="protein sequence ID" value="TWI88303.1"/>
    <property type="molecule type" value="Genomic_DNA"/>
</dbReference>
<dbReference type="OrthoDB" id="2364866at2"/>
<dbReference type="Gene3D" id="3.30.530.20">
    <property type="match status" value="1"/>
</dbReference>
<dbReference type="Proteomes" id="UP000316778">
    <property type="component" value="Unassembled WGS sequence"/>
</dbReference>
<organism evidence="3 4">
    <name type="scientific">Chitinophaga japonensis</name>
    <name type="common">Flexibacter japonensis</name>
    <dbReference type="NCBI Taxonomy" id="104662"/>
    <lineage>
        <taxon>Bacteria</taxon>
        <taxon>Pseudomonadati</taxon>
        <taxon>Bacteroidota</taxon>
        <taxon>Chitinophagia</taxon>
        <taxon>Chitinophagales</taxon>
        <taxon>Chitinophagaceae</taxon>
        <taxon>Chitinophaga</taxon>
    </lineage>
</organism>
<evidence type="ECO:0000313" key="3">
    <source>
        <dbReference type="EMBL" id="TWI88303.1"/>
    </source>
</evidence>
<keyword evidence="4" id="KW-1185">Reference proteome</keyword>
<sequence>MTDQKRTPAEEPVASSGMLIYKPVEEVFEALVNPDITSMFWFSKSSGRLDTGRPVEWTWEAYHVSTTVTPVEIIPNQSITFRWVAGDLETTVYITFTSKSADVTFVSVDEKGWKADDPNLVQHIAGQTEGWVLVLVSMKAYLEHGWRIKAVEARFPEGYEN</sequence>
<dbReference type="RefSeq" id="WP_145713433.1">
    <property type="nucleotide sequence ID" value="NZ_BAAAFY010000001.1"/>
</dbReference>
<comment type="caution">
    <text evidence="3">The sequence shown here is derived from an EMBL/GenBank/DDBJ whole genome shotgun (WGS) entry which is preliminary data.</text>
</comment>
<protein>
    <submittedName>
        <fullName evidence="3">Uncharacterized protein YndB with AHSA1/START domain</fullName>
    </submittedName>
</protein>
<evidence type="ECO:0000256" key="1">
    <source>
        <dbReference type="ARBA" id="ARBA00006817"/>
    </source>
</evidence>
<dbReference type="Pfam" id="PF08327">
    <property type="entry name" value="AHSA1"/>
    <property type="match status" value="1"/>
</dbReference>
<dbReference type="InterPro" id="IPR023393">
    <property type="entry name" value="START-like_dom_sf"/>
</dbReference>
<evidence type="ECO:0000313" key="4">
    <source>
        <dbReference type="Proteomes" id="UP000316778"/>
    </source>
</evidence>
<proteinExistence type="inferred from homology"/>
<reference evidence="3 4" key="1">
    <citation type="journal article" date="2013" name="Stand. Genomic Sci.">
        <title>Genomic Encyclopedia of Type Strains, Phase I: The one thousand microbial genomes (KMG-I) project.</title>
        <authorList>
            <person name="Kyrpides N.C."/>
            <person name="Woyke T."/>
            <person name="Eisen J.A."/>
            <person name="Garrity G."/>
            <person name="Lilburn T.G."/>
            <person name="Beck B.J."/>
            <person name="Whitman W.B."/>
            <person name="Hugenholtz P."/>
            <person name="Klenk H.P."/>
        </authorList>
    </citation>
    <scope>NUCLEOTIDE SEQUENCE [LARGE SCALE GENOMIC DNA]</scope>
    <source>
        <strain evidence="3 4">DSM 13484</strain>
    </source>
</reference>
<comment type="similarity">
    <text evidence="1">Belongs to the AHA1 family.</text>
</comment>
<feature type="domain" description="Activator of Hsp90 ATPase homologue 1/2-like C-terminal" evidence="2">
    <location>
        <begin position="23"/>
        <end position="143"/>
    </location>
</feature>
<dbReference type="InterPro" id="IPR013538">
    <property type="entry name" value="ASHA1/2-like_C"/>
</dbReference>
<dbReference type="AlphaFoldDB" id="A0A562T4K4"/>
<name>A0A562T4K4_CHIJA</name>